<name>I1CD69_RHIO9</name>
<dbReference type="InParanoid" id="I1CD69"/>
<protein>
    <submittedName>
        <fullName evidence="1">Uncharacterized protein</fullName>
    </submittedName>
</protein>
<evidence type="ECO:0000313" key="2">
    <source>
        <dbReference type="Proteomes" id="UP000009138"/>
    </source>
</evidence>
<sequence length="58" mass="6415">MSPEQITGDYSIPESGAFRATFDESSRVQLCLFHIAQCWSGKLASNLRIVPDNTALQN</sequence>
<dbReference type="OrthoDB" id="2430203at2759"/>
<organism evidence="1 2">
    <name type="scientific">Rhizopus delemar (strain RA 99-880 / ATCC MYA-4621 / FGSC 9543 / NRRL 43880)</name>
    <name type="common">Mucormycosis agent</name>
    <name type="synonym">Rhizopus arrhizus var. delemar</name>
    <dbReference type="NCBI Taxonomy" id="246409"/>
    <lineage>
        <taxon>Eukaryota</taxon>
        <taxon>Fungi</taxon>
        <taxon>Fungi incertae sedis</taxon>
        <taxon>Mucoromycota</taxon>
        <taxon>Mucoromycotina</taxon>
        <taxon>Mucoromycetes</taxon>
        <taxon>Mucorales</taxon>
        <taxon>Mucorineae</taxon>
        <taxon>Rhizopodaceae</taxon>
        <taxon>Rhizopus</taxon>
    </lineage>
</organism>
<accession>I1CD69</accession>
<evidence type="ECO:0000313" key="1">
    <source>
        <dbReference type="EMBL" id="EIE86399.1"/>
    </source>
</evidence>
<reference evidence="1 2" key="1">
    <citation type="journal article" date="2009" name="PLoS Genet.">
        <title>Genomic analysis of the basal lineage fungus Rhizopus oryzae reveals a whole-genome duplication.</title>
        <authorList>
            <person name="Ma L.-J."/>
            <person name="Ibrahim A.S."/>
            <person name="Skory C."/>
            <person name="Grabherr M.G."/>
            <person name="Burger G."/>
            <person name="Butler M."/>
            <person name="Elias M."/>
            <person name="Idnurm A."/>
            <person name="Lang B.F."/>
            <person name="Sone T."/>
            <person name="Abe A."/>
            <person name="Calvo S.E."/>
            <person name="Corrochano L.M."/>
            <person name="Engels R."/>
            <person name="Fu J."/>
            <person name="Hansberg W."/>
            <person name="Kim J.-M."/>
            <person name="Kodira C.D."/>
            <person name="Koehrsen M.J."/>
            <person name="Liu B."/>
            <person name="Miranda-Saavedra D."/>
            <person name="O'Leary S."/>
            <person name="Ortiz-Castellanos L."/>
            <person name="Poulter R."/>
            <person name="Rodriguez-Romero J."/>
            <person name="Ruiz-Herrera J."/>
            <person name="Shen Y.-Q."/>
            <person name="Zeng Q."/>
            <person name="Galagan J."/>
            <person name="Birren B.W."/>
            <person name="Cuomo C.A."/>
            <person name="Wickes B.L."/>
        </authorList>
    </citation>
    <scope>NUCLEOTIDE SEQUENCE [LARGE SCALE GENOMIC DNA]</scope>
    <source>
        <strain evidence="2">RA 99-880 / ATCC MYA-4621 / FGSC 9543 / NRRL 43880</strain>
    </source>
</reference>
<dbReference type="Proteomes" id="UP000009138">
    <property type="component" value="Unassembled WGS sequence"/>
</dbReference>
<dbReference type="EMBL" id="CH476740">
    <property type="protein sequence ID" value="EIE86399.1"/>
    <property type="molecule type" value="Genomic_DNA"/>
</dbReference>
<dbReference type="RefSeq" id="XP_067521795.1">
    <property type="nucleotide sequence ID" value="XM_067665694.1"/>
</dbReference>
<dbReference type="GeneID" id="93618075"/>
<gene>
    <name evidence="1" type="ORF">RO3G_11110</name>
</gene>
<keyword evidence="2" id="KW-1185">Reference proteome</keyword>
<dbReference type="AlphaFoldDB" id="I1CD69"/>
<proteinExistence type="predicted"/>
<dbReference type="VEuPathDB" id="FungiDB:RO3G_11110"/>